<gene>
    <name evidence="1" type="ORF">RGQ13_00520</name>
</gene>
<dbReference type="Proteomes" id="UP001258994">
    <property type="component" value="Chromosome"/>
</dbReference>
<name>A0ABY9TV85_9GAMM</name>
<evidence type="ECO:0000313" key="1">
    <source>
        <dbReference type="EMBL" id="WNC72489.1"/>
    </source>
</evidence>
<organism evidence="1 2">
    <name type="scientific">Thalassotalea psychrophila</name>
    <dbReference type="NCBI Taxonomy" id="3065647"/>
    <lineage>
        <taxon>Bacteria</taxon>
        <taxon>Pseudomonadati</taxon>
        <taxon>Pseudomonadota</taxon>
        <taxon>Gammaproteobacteria</taxon>
        <taxon>Alteromonadales</taxon>
        <taxon>Colwelliaceae</taxon>
        <taxon>Thalassotalea</taxon>
    </lineage>
</organism>
<evidence type="ECO:0000313" key="2">
    <source>
        <dbReference type="Proteomes" id="UP001258994"/>
    </source>
</evidence>
<sequence>MTKDEKIKSLKKALALFEENIEVVNEVITNEAILGEMRGQALSTLKDCAKNIFSS</sequence>
<proteinExistence type="predicted"/>
<dbReference type="EMBL" id="CP134145">
    <property type="protein sequence ID" value="WNC72489.1"/>
    <property type="molecule type" value="Genomic_DNA"/>
</dbReference>
<dbReference type="RefSeq" id="WP_348391606.1">
    <property type="nucleotide sequence ID" value="NZ_CP134145.1"/>
</dbReference>
<accession>A0ABY9TV85</accession>
<protein>
    <submittedName>
        <fullName evidence="1">Uncharacterized protein</fullName>
    </submittedName>
</protein>
<reference evidence="2" key="1">
    <citation type="submission" date="2023-09" db="EMBL/GenBank/DDBJ databases">
        <authorList>
            <person name="Li S."/>
            <person name="Li X."/>
            <person name="Zhang C."/>
            <person name="Zhao Z."/>
        </authorList>
    </citation>
    <scope>NUCLEOTIDE SEQUENCE [LARGE SCALE GENOMIC DNA]</scope>
    <source>
        <strain evidence="2">SQ149</strain>
    </source>
</reference>
<keyword evidence="2" id="KW-1185">Reference proteome</keyword>